<dbReference type="PANTHER" id="PTHR47953">
    <property type="entry name" value="OS08G0105600 PROTEIN"/>
    <property type="match status" value="1"/>
</dbReference>
<dbReference type="InterPro" id="IPR001128">
    <property type="entry name" value="Cyt_P450"/>
</dbReference>
<comment type="subcellular location">
    <subcellularLocation>
        <location evidence="1">Membrane</location>
        <topology evidence="1">Single-pass type II membrane protein</topology>
    </subcellularLocation>
</comment>
<dbReference type="GO" id="GO:0016705">
    <property type="term" value="F:oxidoreductase activity, acting on paired donors, with incorporation or reduction of molecular oxygen"/>
    <property type="evidence" value="ECO:0007669"/>
    <property type="project" value="InterPro"/>
</dbReference>
<evidence type="ECO:0000313" key="10">
    <source>
        <dbReference type="Proteomes" id="UP000834106"/>
    </source>
</evidence>
<keyword evidence="7" id="KW-0408">Iron</keyword>
<keyword evidence="5" id="KW-0812">Transmembrane</keyword>
<keyword evidence="6" id="KW-0560">Oxidoreductase</keyword>
<proteinExistence type="inferred from homology"/>
<evidence type="ECO:0000256" key="3">
    <source>
        <dbReference type="ARBA" id="ARBA00022617"/>
    </source>
</evidence>
<name>A0AAD1ZLF0_9LAMI</name>
<accession>A0AAD1ZLF0</accession>
<dbReference type="GO" id="GO:0004497">
    <property type="term" value="F:monooxygenase activity"/>
    <property type="evidence" value="ECO:0007669"/>
    <property type="project" value="UniProtKB-KW"/>
</dbReference>
<reference evidence="9" key="1">
    <citation type="submission" date="2023-05" db="EMBL/GenBank/DDBJ databases">
        <authorList>
            <person name="Huff M."/>
        </authorList>
    </citation>
    <scope>NUCLEOTIDE SEQUENCE</scope>
</reference>
<dbReference type="Gene3D" id="1.10.630.10">
    <property type="entry name" value="Cytochrome P450"/>
    <property type="match status" value="1"/>
</dbReference>
<dbReference type="EMBL" id="OU503046">
    <property type="protein sequence ID" value="CAI9771694.1"/>
    <property type="molecule type" value="Genomic_DNA"/>
</dbReference>
<evidence type="ECO:0000256" key="4">
    <source>
        <dbReference type="ARBA" id="ARBA00022723"/>
    </source>
</evidence>
<dbReference type="Pfam" id="PF00067">
    <property type="entry name" value="p450"/>
    <property type="match status" value="1"/>
</dbReference>
<dbReference type="Proteomes" id="UP000834106">
    <property type="component" value="Chromosome 11"/>
</dbReference>
<evidence type="ECO:0000313" key="9">
    <source>
        <dbReference type="EMBL" id="CAI9771694.1"/>
    </source>
</evidence>
<evidence type="ECO:0000256" key="6">
    <source>
        <dbReference type="ARBA" id="ARBA00023002"/>
    </source>
</evidence>
<keyword evidence="4" id="KW-0479">Metal-binding</keyword>
<keyword evidence="10" id="KW-1185">Reference proteome</keyword>
<dbReference type="AlphaFoldDB" id="A0AAD1ZLF0"/>
<gene>
    <name evidence="9" type="ORF">FPE_LOCUS19124</name>
</gene>
<dbReference type="InterPro" id="IPR036396">
    <property type="entry name" value="Cyt_P450_sf"/>
</dbReference>
<keyword evidence="5" id="KW-0735">Signal-anchor</keyword>
<dbReference type="SUPFAM" id="SSF48264">
    <property type="entry name" value="Cytochrome P450"/>
    <property type="match status" value="1"/>
</dbReference>
<dbReference type="GO" id="GO:0005506">
    <property type="term" value="F:iron ion binding"/>
    <property type="evidence" value="ECO:0007669"/>
    <property type="project" value="InterPro"/>
</dbReference>
<keyword evidence="8" id="KW-0503">Monooxygenase</keyword>
<comment type="similarity">
    <text evidence="2">Belongs to the cytochrome P450 family.</text>
</comment>
<evidence type="ECO:0000256" key="2">
    <source>
        <dbReference type="ARBA" id="ARBA00010617"/>
    </source>
</evidence>
<dbReference type="InterPro" id="IPR052306">
    <property type="entry name" value="CYP450_71D"/>
</dbReference>
<evidence type="ECO:0000256" key="8">
    <source>
        <dbReference type="ARBA" id="ARBA00023033"/>
    </source>
</evidence>
<keyword evidence="3" id="KW-0349">Heme</keyword>
<evidence type="ECO:0000256" key="5">
    <source>
        <dbReference type="ARBA" id="ARBA00022968"/>
    </source>
</evidence>
<organism evidence="9 10">
    <name type="scientific">Fraxinus pennsylvanica</name>
    <dbReference type="NCBI Taxonomy" id="56036"/>
    <lineage>
        <taxon>Eukaryota</taxon>
        <taxon>Viridiplantae</taxon>
        <taxon>Streptophyta</taxon>
        <taxon>Embryophyta</taxon>
        <taxon>Tracheophyta</taxon>
        <taxon>Spermatophyta</taxon>
        <taxon>Magnoliopsida</taxon>
        <taxon>eudicotyledons</taxon>
        <taxon>Gunneridae</taxon>
        <taxon>Pentapetalae</taxon>
        <taxon>asterids</taxon>
        <taxon>lamiids</taxon>
        <taxon>Lamiales</taxon>
        <taxon>Oleaceae</taxon>
        <taxon>Oleeae</taxon>
        <taxon>Fraxinus</taxon>
    </lineage>
</organism>
<protein>
    <submittedName>
        <fullName evidence="9">Uncharacterized protein</fullName>
    </submittedName>
</protein>
<dbReference type="GO" id="GO:0016020">
    <property type="term" value="C:membrane"/>
    <property type="evidence" value="ECO:0007669"/>
    <property type="project" value="UniProtKB-SubCell"/>
</dbReference>
<evidence type="ECO:0000256" key="1">
    <source>
        <dbReference type="ARBA" id="ARBA00004606"/>
    </source>
</evidence>
<evidence type="ECO:0000256" key="7">
    <source>
        <dbReference type="ARBA" id="ARBA00023004"/>
    </source>
</evidence>
<dbReference type="PANTHER" id="PTHR47953:SF5">
    <property type="entry name" value="CYTOCHROME P450 71AV8-LIKE"/>
    <property type="match status" value="1"/>
</dbReference>
<dbReference type="GO" id="GO:0020037">
    <property type="term" value="F:heme binding"/>
    <property type="evidence" value="ECO:0007669"/>
    <property type="project" value="InterPro"/>
</dbReference>
<sequence>MGFEGLNGNFVAAERNSSSEVRSDHMSFFSIEQDPISNELAAFGKVCKESDLVDVLLRVKESGELNIPINDDNIKAIVYDIFSGGTETSSTTIDWTMAELMKNPRVFWFGDVDGEREHVVEVTLSPPRDEQVGKKELRLACFVRKENLE</sequence>